<dbReference type="Proteomes" id="UP000537260">
    <property type="component" value="Unassembled WGS sequence"/>
</dbReference>
<dbReference type="RefSeq" id="WP_179577560.1">
    <property type="nucleotide sequence ID" value="NZ_JACCFM010000001.1"/>
</dbReference>
<dbReference type="GO" id="GO:0008168">
    <property type="term" value="F:methyltransferase activity"/>
    <property type="evidence" value="ECO:0007669"/>
    <property type="project" value="UniProtKB-KW"/>
</dbReference>
<keyword evidence="3" id="KW-1185">Reference proteome</keyword>
<organism evidence="2 3">
    <name type="scientific">Glaciibacter psychrotolerans</name>
    <dbReference type="NCBI Taxonomy" id="670054"/>
    <lineage>
        <taxon>Bacteria</taxon>
        <taxon>Bacillati</taxon>
        <taxon>Actinomycetota</taxon>
        <taxon>Actinomycetes</taxon>
        <taxon>Micrococcales</taxon>
        <taxon>Microbacteriaceae</taxon>
        <taxon>Glaciibacter</taxon>
    </lineage>
</organism>
<comment type="caution">
    <text evidence="2">The sequence shown here is derived from an EMBL/GenBank/DDBJ whole genome shotgun (WGS) entry which is preliminary data.</text>
</comment>
<keyword evidence="1" id="KW-0472">Membrane</keyword>
<accession>A0A7Z0EBN8</accession>
<dbReference type="AlphaFoldDB" id="A0A7Z0EBN8"/>
<keyword evidence="2" id="KW-0489">Methyltransferase</keyword>
<feature type="transmembrane region" description="Helical" evidence="1">
    <location>
        <begin position="5"/>
        <end position="21"/>
    </location>
</feature>
<evidence type="ECO:0000313" key="2">
    <source>
        <dbReference type="EMBL" id="NYJ18686.1"/>
    </source>
</evidence>
<keyword evidence="1" id="KW-1133">Transmembrane helix</keyword>
<protein>
    <submittedName>
        <fullName evidence="2">Protein-S-isoprenylcysteine O-methyltransferase Ste14</fullName>
    </submittedName>
</protein>
<keyword evidence="2" id="KW-0808">Transferase</keyword>
<proteinExistence type="predicted"/>
<keyword evidence="1" id="KW-0812">Transmembrane</keyword>
<reference evidence="2 3" key="1">
    <citation type="submission" date="2020-07" db="EMBL/GenBank/DDBJ databases">
        <title>Sequencing the genomes of 1000 actinobacteria strains.</title>
        <authorList>
            <person name="Klenk H.-P."/>
        </authorList>
    </citation>
    <scope>NUCLEOTIDE SEQUENCE [LARGE SCALE GENOMIC DNA]</scope>
    <source>
        <strain evidence="2 3">LI1</strain>
    </source>
</reference>
<evidence type="ECO:0000313" key="3">
    <source>
        <dbReference type="Proteomes" id="UP000537260"/>
    </source>
</evidence>
<evidence type="ECO:0000256" key="1">
    <source>
        <dbReference type="SAM" id="Phobius"/>
    </source>
</evidence>
<name>A0A7Z0EBN8_9MICO</name>
<sequence length="54" mass="5982">MTAFILVIVVVAILLLFVGGLVSLLKWMIWVGIVLLVLAALFWLVRTLTGRKNS</sequence>
<gene>
    <name evidence="2" type="ORF">HNR05_000477</name>
</gene>
<feature type="transmembrane region" description="Helical" evidence="1">
    <location>
        <begin position="27"/>
        <end position="45"/>
    </location>
</feature>
<dbReference type="GO" id="GO:0032259">
    <property type="term" value="P:methylation"/>
    <property type="evidence" value="ECO:0007669"/>
    <property type="project" value="UniProtKB-KW"/>
</dbReference>
<dbReference type="EMBL" id="JACCFM010000001">
    <property type="protein sequence ID" value="NYJ18686.1"/>
    <property type="molecule type" value="Genomic_DNA"/>
</dbReference>